<dbReference type="EMBL" id="AHGT01000015">
    <property type="protein sequence ID" value="ESU38289.1"/>
    <property type="molecule type" value="Genomic_DNA"/>
</dbReference>
<keyword evidence="2" id="KW-0732">Signal</keyword>
<gene>
    <name evidence="3" type="ORF">DHA2_151724</name>
</gene>
<evidence type="ECO:0000256" key="1">
    <source>
        <dbReference type="SAM" id="MobiDB-lite"/>
    </source>
</evidence>
<comment type="caution">
    <text evidence="3">The sequence shown here is derived from an EMBL/GenBank/DDBJ whole genome shotgun (WGS) entry which is preliminary data.</text>
</comment>
<evidence type="ECO:0000256" key="2">
    <source>
        <dbReference type="SAM" id="SignalP"/>
    </source>
</evidence>
<reference evidence="4" key="1">
    <citation type="submission" date="2012-02" db="EMBL/GenBank/DDBJ databases">
        <title>Genome sequencing of Giardia lamblia Genotypes A2 and B isolates (DH and GS) and comparative analysis with the genomes of Genotypes A1 and E (WB and Pig).</title>
        <authorList>
            <person name="Adam R."/>
            <person name="Dahlstrom E."/>
            <person name="Martens C."/>
            <person name="Bruno D."/>
            <person name="Barbian K."/>
            <person name="Porcella S.F."/>
            <person name="Nash T."/>
        </authorList>
    </citation>
    <scope>NUCLEOTIDE SEQUENCE</scope>
    <source>
        <strain evidence="4">DH</strain>
    </source>
</reference>
<dbReference type="VEuPathDB" id="GiardiaDB:QR46_0729"/>
<evidence type="ECO:0000313" key="3">
    <source>
        <dbReference type="EMBL" id="ESU38289.1"/>
    </source>
</evidence>
<accession>V6TI16</accession>
<feature type="region of interest" description="Disordered" evidence="1">
    <location>
        <begin position="163"/>
        <end position="272"/>
    </location>
</feature>
<proteinExistence type="predicted"/>
<dbReference type="Proteomes" id="UP000018320">
    <property type="component" value="Unassembled WGS sequence"/>
</dbReference>
<feature type="signal peptide" evidence="2">
    <location>
        <begin position="1"/>
        <end position="20"/>
    </location>
</feature>
<reference evidence="3 4" key="2">
    <citation type="journal article" date="2013" name="Genome Biol. Evol.">
        <title>Genome sequencing of Giardia lamblia genotypes A2 and B isolates (DH and GS) and comparative analysis with the genomes of genotypes A1 and E (WB and Pig).</title>
        <authorList>
            <person name="Adam R.D."/>
            <person name="Dahlstrom E.W."/>
            <person name="Martens C.A."/>
            <person name="Bruno D.P."/>
            <person name="Barbian K.D."/>
            <person name="Ricklefs S.M."/>
            <person name="Hernandez M.M."/>
            <person name="Narla N.P."/>
            <person name="Patel R.B."/>
            <person name="Porcella S.F."/>
            <person name="Nash T.E."/>
        </authorList>
    </citation>
    <scope>NUCLEOTIDE SEQUENCE [LARGE SCALE GENOMIC DNA]</scope>
    <source>
        <strain evidence="3 4">DH</strain>
    </source>
</reference>
<name>V6TI16_GIAIN</name>
<protein>
    <submittedName>
        <fullName evidence="3">Uncharacterized protein</fullName>
    </submittedName>
</protein>
<dbReference type="VEuPathDB" id="GiardiaDB:DHA2_151724"/>
<sequence length="317" mass="33777">MIIWCLEINCSLMFASFAVSLDDGSSLNGPGLSLSMRLKRAEGNQLRVELESSAALTSCECRINEPEMRRLTHSLLPEMLNPSSASIAGSQLTSSAYFSPKPLQLHVSRPSAYSEPLEQTVISPPMIVQQSSCEPELSSVSKLAAVSSTNELSKCFQSVANSRLSLPGPPPSQKQQAPPLLSPTSSKSSESSDDTSNSINSSTSFDMKSRSRSASLPPTGLQANPQPEQHQASTNRQAAGSDTSDSDDSDNNTSSAVSALLQRAAMPYAGPKKLDVKQGIDFKKQREKLSQASSLPLEALMSADFMSAAVSMAKQNT</sequence>
<dbReference type="VEuPathDB" id="GiardiaDB:GL50803_0014984"/>
<organism evidence="3 4">
    <name type="scientific">Giardia intestinalis</name>
    <name type="common">Giardia lamblia</name>
    <dbReference type="NCBI Taxonomy" id="5741"/>
    <lineage>
        <taxon>Eukaryota</taxon>
        <taxon>Metamonada</taxon>
        <taxon>Diplomonadida</taxon>
        <taxon>Hexamitidae</taxon>
        <taxon>Giardiinae</taxon>
        <taxon>Giardia</taxon>
    </lineage>
</organism>
<evidence type="ECO:0000313" key="4">
    <source>
        <dbReference type="Proteomes" id="UP000018320"/>
    </source>
</evidence>
<feature type="chain" id="PRO_5004753334" evidence="2">
    <location>
        <begin position="21"/>
        <end position="317"/>
    </location>
</feature>
<feature type="compositionally biased region" description="Low complexity" evidence="1">
    <location>
        <begin position="182"/>
        <end position="204"/>
    </location>
</feature>
<feature type="compositionally biased region" description="Polar residues" evidence="1">
    <location>
        <begin position="212"/>
        <end position="240"/>
    </location>
</feature>
<dbReference type="AlphaFoldDB" id="V6TI16"/>